<organism evidence="1 2">
    <name type="scientific">Chionoecetes opilio</name>
    <name type="common">Atlantic snow crab</name>
    <name type="synonym">Cancer opilio</name>
    <dbReference type="NCBI Taxonomy" id="41210"/>
    <lineage>
        <taxon>Eukaryota</taxon>
        <taxon>Metazoa</taxon>
        <taxon>Ecdysozoa</taxon>
        <taxon>Arthropoda</taxon>
        <taxon>Crustacea</taxon>
        <taxon>Multicrustacea</taxon>
        <taxon>Malacostraca</taxon>
        <taxon>Eumalacostraca</taxon>
        <taxon>Eucarida</taxon>
        <taxon>Decapoda</taxon>
        <taxon>Pleocyemata</taxon>
        <taxon>Brachyura</taxon>
        <taxon>Eubrachyura</taxon>
        <taxon>Majoidea</taxon>
        <taxon>Majidae</taxon>
        <taxon>Chionoecetes</taxon>
    </lineage>
</organism>
<accession>A0A8J4YL05</accession>
<name>A0A8J4YL05_CHIOP</name>
<protein>
    <submittedName>
        <fullName evidence="1">Uncharacterized protein</fullName>
    </submittedName>
</protein>
<dbReference type="EMBL" id="JACEEZ010001577">
    <property type="protein sequence ID" value="KAG0729055.1"/>
    <property type="molecule type" value="Genomic_DNA"/>
</dbReference>
<sequence length="340" mass="38943">MSASQEERRKWLALRKTLVQDKHGGRTTRNFRAPERLAREASGKLASLRRTSWIYRPFNPCKIPIHSFNSPKNRVWTPEGFPEPPSLIQNGSPTPPLFFPKGPKGVWQELLVEEIASTVYKHDGARATPCHHTPSPGYHPRPSISMKTRHTTQCTFACQKGDVVTKSQHLHRKGSLRNRLFIKILNKRGFNNHLRSAKSKCFWSIRNQKQNLPFPCQGDNRLPQWGKISHPTHKSHRSKARAYGRGVNIQWQGRLLGNEGRQPALGCCYGTEEYIRSGVRRRESVVSGYTRSMSPVSHGKDRAQQPHAAIQRLGLCNIGELRHMRPITDISPLRRPWRNM</sequence>
<dbReference type="AlphaFoldDB" id="A0A8J4YL05"/>
<evidence type="ECO:0000313" key="2">
    <source>
        <dbReference type="Proteomes" id="UP000770661"/>
    </source>
</evidence>
<keyword evidence="2" id="KW-1185">Reference proteome</keyword>
<proteinExistence type="predicted"/>
<dbReference type="Proteomes" id="UP000770661">
    <property type="component" value="Unassembled WGS sequence"/>
</dbReference>
<gene>
    <name evidence="1" type="ORF">GWK47_031163</name>
</gene>
<evidence type="ECO:0000313" key="1">
    <source>
        <dbReference type="EMBL" id="KAG0729055.1"/>
    </source>
</evidence>
<reference evidence="1" key="1">
    <citation type="submission" date="2020-07" db="EMBL/GenBank/DDBJ databases">
        <title>The High-quality genome of the commercially important snow crab, Chionoecetes opilio.</title>
        <authorList>
            <person name="Jeong J.-H."/>
            <person name="Ryu S."/>
        </authorList>
    </citation>
    <scope>NUCLEOTIDE SEQUENCE</scope>
    <source>
        <strain evidence="1">MADBK_172401_WGS</strain>
        <tissue evidence="1">Digestive gland</tissue>
    </source>
</reference>
<comment type="caution">
    <text evidence="1">The sequence shown here is derived from an EMBL/GenBank/DDBJ whole genome shotgun (WGS) entry which is preliminary data.</text>
</comment>